<evidence type="ECO:0000256" key="2">
    <source>
        <dbReference type="ARBA" id="ARBA00022801"/>
    </source>
</evidence>
<dbReference type="Gene3D" id="3.30.420.10">
    <property type="entry name" value="Ribonuclease H-like superfamily/Ribonuclease H"/>
    <property type="match status" value="1"/>
</dbReference>
<feature type="domain" description="Integrase catalytic" evidence="4">
    <location>
        <begin position="1"/>
        <end position="131"/>
    </location>
</feature>
<dbReference type="SUPFAM" id="SSF56672">
    <property type="entry name" value="DNA/RNA polymerases"/>
    <property type="match status" value="1"/>
</dbReference>
<dbReference type="SUPFAM" id="SSF53098">
    <property type="entry name" value="Ribonuclease H-like"/>
    <property type="match status" value="1"/>
</dbReference>
<accession>A0A2P4XFU2</accession>
<dbReference type="InterPro" id="IPR001584">
    <property type="entry name" value="Integrase_cat-core"/>
</dbReference>
<sequence>MTAKSDATAHLIRLLNVLRTQFPQYRVQRLHFGQGGEFGSTELDTYCGKQGIILQTTNGYSPQENDIAERANGVVLPRIRAMRMATAMPPLLWGEALLHVVDTLNKLPLGLTSPHERLYGVAPDLGVLRTWGCLAWVYTPAESRRRKEKLQPRARLSLLLGFSDTTKGYKFLDLLTGQVTTAQRGNAHFHEDFTADGTYVKQLLENAYFDCMHDLSSTVPVTRITTTMESCADEAGELVKGSMSLLSPDATQVGMDPVPAKNMNPVGVVDADAVGEPHGTSAAMCSAPKSSGIIVERSSKSASSPDMTKTVAASPAKGNTRKHGRRKHDKTDEKVTSGYEIQPPPVAPCIKRPRRTQKQNVRLSDYVVDHVLAAHGDIAIPITYKQARVTKYWPQWKDAMLSELQSLRGYRTWKLVPRTTTKKLKAITCRWVFSVKRGERGRVTRFKDHLVIHGFKQQRGRDWAVLQYDVKTAFLYGLLKSLYGLKQAPHICNKTLHVKLVELGFERLDSDFGRYAMKEDGEIKMLLTVYVDDLLLMGPPELCEATAATLKKSFELTSMGNVKYLLGVEIRIDRQRRQIIYSQQQYVLDLVKEYHKSTCDGCATPEATSPFKAQPPETNEYLPYSWIRCTKRVLRYLQATKNYGLVQDISEGTSAALMTYSDADYVNDPEDRRSISGYVTMLDGNNKFHMVRRNIELKRMTVKHCGTEDMVADIMTKVLGAVKFARFRRMMKVLPVVIAEYDTTATSTANAAQELHHAAER</sequence>
<dbReference type="GO" id="GO:0015074">
    <property type="term" value="P:DNA integration"/>
    <property type="evidence" value="ECO:0007669"/>
    <property type="project" value="InterPro"/>
</dbReference>
<dbReference type="EMBL" id="NCKW01011108">
    <property type="protein sequence ID" value="POM64417.1"/>
    <property type="molecule type" value="Genomic_DNA"/>
</dbReference>
<keyword evidence="2" id="KW-0378">Hydrolase</keyword>
<comment type="caution">
    <text evidence="5">The sequence shown here is derived from an EMBL/GenBank/DDBJ whole genome shotgun (WGS) entry which is preliminary data.</text>
</comment>
<dbReference type="PROSITE" id="PS50994">
    <property type="entry name" value="INTEGRASE"/>
    <property type="match status" value="1"/>
</dbReference>
<dbReference type="InterPro" id="IPR036397">
    <property type="entry name" value="RNaseH_sf"/>
</dbReference>
<dbReference type="PANTHER" id="PTHR42648">
    <property type="entry name" value="TRANSPOSASE, PUTATIVE-RELATED"/>
    <property type="match status" value="1"/>
</dbReference>
<dbReference type="AlphaFoldDB" id="A0A2P4XFU2"/>
<dbReference type="Pfam" id="PF25597">
    <property type="entry name" value="SH3_retrovirus"/>
    <property type="match status" value="1"/>
</dbReference>
<keyword evidence="6" id="KW-1185">Reference proteome</keyword>
<protein>
    <submittedName>
        <fullName evidence="5">Mitochondrial protein</fullName>
    </submittedName>
</protein>
<organism evidence="5 6">
    <name type="scientific">Phytophthora palmivora</name>
    <dbReference type="NCBI Taxonomy" id="4796"/>
    <lineage>
        <taxon>Eukaryota</taxon>
        <taxon>Sar</taxon>
        <taxon>Stramenopiles</taxon>
        <taxon>Oomycota</taxon>
        <taxon>Peronosporomycetes</taxon>
        <taxon>Peronosporales</taxon>
        <taxon>Peronosporaceae</taxon>
        <taxon>Phytophthora</taxon>
    </lineage>
</organism>
<dbReference type="InterPro" id="IPR043502">
    <property type="entry name" value="DNA/RNA_pol_sf"/>
</dbReference>
<feature type="region of interest" description="Disordered" evidence="3">
    <location>
        <begin position="297"/>
        <end position="351"/>
    </location>
</feature>
<gene>
    <name evidence="5" type="ORF">PHPALM_20049</name>
</gene>
<proteinExistence type="predicted"/>
<keyword evidence="1" id="KW-0479">Metal-binding</keyword>
<feature type="compositionally biased region" description="Basic residues" evidence="3">
    <location>
        <begin position="319"/>
        <end position="328"/>
    </location>
</feature>
<dbReference type="OrthoDB" id="121575at2759"/>
<dbReference type="Pfam" id="PF07727">
    <property type="entry name" value="RVT_2"/>
    <property type="match status" value="1"/>
</dbReference>
<dbReference type="InterPro" id="IPR057670">
    <property type="entry name" value="SH3_retrovirus"/>
</dbReference>
<evidence type="ECO:0000256" key="3">
    <source>
        <dbReference type="SAM" id="MobiDB-lite"/>
    </source>
</evidence>
<dbReference type="Proteomes" id="UP000237271">
    <property type="component" value="Unassembled WGS sequence"/>
</dbReference>
<dbReference type="InterPro" id="IPR039537">
    <property type="entry name" value="Retrotran_Ty1/copia-like"/>
</dbReference>
<dbReference type="PANTHER" id="PTHR42648:SF28">
    <property type="entry name" value="TRANSPOSON-ENCODED PROTEIN WITH RIBONUCLEASE H-LIKE AND RETROVIRUS ZINC FINGER-LIKE DOMAINS"/>
    <property type="match status" value="1"/>
</dbReference>
<evidence type="ECO:0000313" key="5">
    <source>
        <dbReference type="EMBL" id="POM64417.1"/>
    </source>
</evidence>
<evidence type="ECO:0000259" key="4">
    <source>
        <dbReference type="PROSITE" id="PS50994"/>
    </source>
</evidence>
<dbReference type="GO" id="GO:0016787">
    <property type="term" value="F:hydrolase activity"/>
    <property type="evidence" value="ECO:0007669"/>
    <property type="project" value="UniProtKB-KW"/>
</dbReference>
<reference evidence="5 6" key="1">
    <citation type="journal article" date="2017" name="Genome Biol. Evol.">
        <title>Phytophthora megakarya and P. palmivora, closely related causal agents of cacao black pod rot, underwent increases in genome sizes and gene numbers by different mechanisms.</title>
        <authorList>
            <person name="Ali S.S."/>
            <person name="Shao J."/>
            <person name="Lary D.J."/>
            <person name="Kronmiller B."/>
            <person name="Shen D."/>
            <person name="Strem M.D."/>
            <person name="Amoako-Attah I."/>
            <person name="Akrofi A.Y."/>
            <person name="Begoude B.A."/>
            <person name="Ten Hoopen G.M."/>
            <person name="Coulibaly K."/>
            <person name="Kebe B.I."/>
            <person name="Melnick R.L."/>
            <person name="Guiltinan M.J."/>
            <person name="Tyler B.M."/>
            <person name="Meinhardt L.W."/>
            <person name="Bailey B.A."/>
        </authorList>
    </citation>
    <scope>NUCLEOTIDE SEQUENCE [LARGE SCALE GENOMIC DNA]</scope>
    <source>
        <strain evidence="6">sbr112.9</strain>
    </source>
</reference>
<evidence type="ECO:0000313" key="6">
    <source>
        <dbReference type="Proteomes" id="UP000237271"/>
    </source>
</evidence>
<dbReference type="InterPro" id="IPR012337">
    <property type="entry name" value="RNaseH-like_sf"/>
</dbReference>
<name>A0A2P4XFU2_9STRA</name>
<dbReference type="InterPro" id="IPR013103">
    <property type="entry name" value="RVT_2"/>
</dbReference>
<evidence type="ECO:0000256" key="1">
    <source>
        <dbReference type="ARBA" id="ARBA00022723"/>
    </source>
</evidence>
<dbReference type="GO" id="GO:0046872">
    <property type="term" value="F:metal ion binding"/>
    <property type="evidence" value="ECO:0007669"/>
    <property type="project" value="UniProtKB-KW"/>
</dbReference>
<dbReference type="GO" id="GO:0003676">
    <property type="term" value="F:nucleic acid binding"/>
    <property type="evidence" value="ECO:0007669"/>
    <property type="project" value="InterPro"/>
</dbReference>